<dbReference type="OrthoDB" id="2130629at2759"/>
<dbReference type="InterPro" id="IPR020846">
    <property type="entry name" value="MFS_dom"/>
</dbReference>
<evidence type="ECO:0000256" key="3">
    <source>
        <dbReference type="ARBA" id="ARBA00022989"/>
    </source>
</evidence>
<dbReference type="GO" id="GO:0016020">
    <property type="term" value="C:membrane"/>
    <property type="evidence" value="ECO:0007669"/>
    <property type="project" value="UniProtKB-SubCell"/>
</dbReference>
<proteinExistence type="predicted"/>
<evidence type="ECO:0000256" key="4">
    <source>
        <dbReference type="ARBA" id="ARBA00023136"/>
    </source>
</evidence>
<feature type="transmembrane region" description="Helical" evidence="5">
    <location>
        <begin position="310"/>
        <end position="335"/>
    </location>
</feature>
<feature type="transmembrane region" description="Helical" evidence="5">
    <location>
        <begin position="374"/>
        <end position="393"/>
    </location>
</feature>
<sequence>MSEANTALVQNESSSAALAHDGTIEQVQLQFPQAGRYKQIAATIQLSTVTLTASVINGLIIVGLPTITKDLQLPASLSLWPSSVASLATATTLLLAGSIADTIGPRWVELVGSFASGALMVGQGLARNGEELVTLRALQGVGLAMHLASSISLLGQLLSPGKSRNLAFSCLGLSLPLGFSLGLVVGGLMIDRIGWRLGWYISGGMTLFVSVIGLWALPSNTTTRDVHYFRALATRVDWVGAALGSAFLALLCYLLAILSVTPSRFKSAQCIIIVCLIALALPAFIFWSHYQVKVGRPALIPNIVWKKRSFSSVCALVALSNGVLNAMELFTSLYFQEIQGLSAIQASIRILPSLVSGIFMNLIVGLFVHRVPAFWIVTAATIVCAVSPLLMALVQPSTPYWGNAFFAQVLQPVSFGALYTVGLIIVTDCFAEDMQALAGAVFNTASQFGNAIGLAVLQVISNVVSKHSDDQENPALMDGYRASFWTMFGSMILCTVLGFWGLYKAGKVGLKRD</sequence>
<name>A0A7R7WLR4_ASPKA</name>
<comment type="subcellular location">
    <subcellularLocation>
        <location evidence="1">Membrane</location>
        <topology evidence="1">Multi-pass membrane protein</topology>
    </subcellularLocation>
</comment>
<feature type="transmembrane region" description="Helical" evidence="5">
    <location>
        <begin position="46"/>
        <end position="67"/>
    </location>
</feature>
<feature type="domain" description="Major facilitator superfamily (MFS) profile" evidence="6">
    <location>
        <begin position="42"/>
        <end position="507"/>
    </location>
</feature>
<evidence type="ECO:0000256" key="1">
    <source>
        <dbReference type="ARBA" id="ARBA00004141"/>
    </source>
</evidence>
<evidence type="ECO:0000256" key="5">
    <source>
        <dbReference type="SAM" id="Phobius"/>
    </source>
</evidence>
<dbReference type="InterPro" id="IPR036259">
    <property type="entry name" value="MFS_trans_sf"/>
</dbReference>
<dbReference type="RefSeq" id="XP_041548531.1">
    <property type="nucleotide sequence ID" value="XM_041681605.1"/>
</dbReference>
<gene>
    <name evidence="7" type="ORF">AKAW2_80570S</name>
</gene>
<keyword evidence="8" id="KW-1185">Reference proteome</keyword>
<keyword evidence="4 5" id="KW-0472">Membrane</keyword>
<feature type="transmembrane region" description="Helical" evidence="5">
    <location>
        <begin position="238"/>
        <end position="258"/>
    </location>
</feature>
<dbReference type="Proteomes" id="UP000661280">
    <property type="component" value="Chromosome 8"/>
</dbReference>
<evidence type="ECO:0000313" key="7">
    <source>
        <dbReference type="EMBL" id="BCS04769.1"/>
    </source>
</evidence>
<dbReference type="AlphaFoldDB" id="A0A7R7WLR4"/>
<dbReference type="GO" id="GO:0022857">
    <property type="term" value="F:transmembrane transporter activity"/>
    <property type="evidence" value="ECO:0007669"/>
    <property type="project" value="InterPro"/>
</dbReference>
<dbReference type="PANTHER" id="PTHR42718:SF27">
    <property type="entry name" value="TRANSPORTER, PUTATIVE-RELATED"/>
    <property type="match status" value="1"/>
</dbReference>
<feature type="transmembrane region" description="Helical" evidence="5">
    <location>
        <begin position="405"/>
        <end position="426"/>
    </location>
</feature>
<organism evidence="7 8">
    <name type="scientific">Aspergillus kawachii</name>
    <name type="common">White koji mold</name>
    <name type="synonym">Aspergillus awamori var. kawachi</name>
    <dbReference type="NCBI Taxonomy" id="1069201"/>
    <lineage>
        <taxon>Eukaryota</taxon>
        <taxon>Fungi</taxon>
        <taxon>Dikarya</taxon>
        <taxon>Ascomycota</taxon>
        <taxon>Pezizomycotina</taxon>
        <taxon>Eurotiomycetes</taxon>
        <taxon>Eurotiomycetidae</taxon>
        <taxon>Eurotiales</taxon>
        <taxon>Aspergillaceae</taxon>
        <taxon>Aspergillus</taxon>
        <taxon>Aspergillus subgen. Circumdati</taxon>
    </lineage>
</organism>
<protein>
    <recommendedName>
        <fullName evidence="6">Major facilitator superfamily (MFS) profile domain-containing protein</fullName>
    </recommendedName>
</protein>
<evidence type="ECO:0000313" key="8">
    <source>
        <dbReference type="Proteomes" id="UP000661280"/>
    </source>
</evidence>
<dbReference type="GeneID" id="64966090"/>
<accession>A0A7R7WLR4</accession>
<evidence type="ECO:0000256" key="2">
    <source>
        <dbReference type="ARBA" id="ARBA00022692"/>
    </source>
</evidence>
<dbReference type="EMBL" id="AP024432">
    <property type="protein sequence ID" value="BCS04769.1"/>
    <property type="molecule type" value="Genomic_DNA"/>
</dbReference>
<reference evidence="7" key="1">
    <citation type="submission" date="2021-01" db="EMBL/GenBank/DDBJ databases">
        <authorList>
            <consortium name="Aspergillus luchuensis mut. kawachii IFO 4304 genome sequencing consortium"/>
            <person name="Kazuki M."/>
            <person name="Futagami T."/>
        </authorList>
    </citation>
    <scope>NUCLEOTIDE SEQUENCE</scope>
    <source>
        <strain evidence="7">IFO 4308</strain>
    </source>
</reference>
<feature type="transmembrane region" description="Helical" evidence="5">
    <location>
        <begin position="166"/>
        <end position="190"/>
    </location>
</feature>
<keyword evidence="3 5" id="KW-1133">Transmembrane helix</keyword>
<evidence type="ECO:0000259" key="6">
    <source>
        <dbReference type="PROSITE" id="PS50850"/>
    </source>
</evidence>
<reference evidence="7" key="2">
    <citation type="submission" date="2021-02" db="EMBL/GenBank/DDBJ databases">
        <title>Aspergillus luchuensis mut. kawachii IFO 4304 genome sequence.</title>
        <authorList>
            <person name="Mori K."/>
            <person name="Kadooka C."/>
            <person name="Goto M."/>
            <person name="Futagami T."/>
        </authorList>
    </citation>
    <scope>NUCLEOTIDE SEQUENCE</scope>
    <source>
        <strain evidence="7">IFO 4308</strain>
    </source>
</reference>
<dbReference type="SUPFAM" id="SSF103473">
    <property type="entry name" value="MFS general substrate transporter"/>
    <property type="match status" value="1"/>
</dbReference>
<dbReference type="Gene3D" id="1.20.1250.20">
    <property type="entry name" value="MFS general substrate transporter like domains"/>
    <property type="match status" value="2"/>
</dbReference>
<dbReference type="KEGG" id="aluc:AKAW2_80570S"/>
<feature type="transmembrane region" description="Helical" evidence="5">
    <location>
        <begin position="482"/>
        <end position="503"/>
    </location>
</feature>
<feature type="transmembrane region" description="Helical" evidence="5">
    <location>
        <begin position="270"/>
        <end position="290"/>
    </location>
</feature>
<feature type="transmembrane region" description="Helical" evidence="5">
    <location>
        <begin position="197"/>
        <end position="218"/>
    </location>
</feature>
<feature type="transmembrane region" description="Helical" evidence="5">
    <location>
        <begin position="107"/>
        <end position="126"/>
    </location>
</feature>
<dbReference type="PANTHER" id="PTHR42718">
    <property type="entry name" value="MAJOR FACILITATOR SUPERFAMILY MULTIDRUG TRANSPORTER MFSC"/>
    <property type="match status" value="1"/>
</dbReference>
<dbReference type="InterPro" id="IPR011701">
    <property type="entry name" value="MFS"/>
</dbReference>
<dbReference type="PROSITE" id="PS50850">
    <property type="entry name" value="MFS"/>
    <property type="match status" value="1"/>
</dbReference>
<keyword evidence="2 5" id="KW-0812">Transmembrane</keyword>
<dbReference type="Pfam" id="PF07690">
    <property type="entry name" value="MFS_1"/>
    <property type="match status" value="1"/>
</dbReference>
<feature type="transmembrane region" description="Helical" evidence="5">
    <location>
        <begin position="347"/>
        <end position="368"/>
    </location>
</feature>
<feature type="transmembrane region" description="Helical" evidence="5">
    <location>
        <begin position="79"/>
        <end position="100"/>
    </location>
</feature>